<reference evidence="2 3" key="1">
    <citation type="submission" date="2015-12" db="EMBL/GenBank/DDBJ databases">
        <title>Nitrous oxide reduction kinetics distinguish bacteria harboring typical versus atypical NosZ.</title>
        <authorList>
            <person name="Yoon S."/>
            <person name="Nissen S."/>
            <person name="Park D."/>
            <person name="Sanford R.A."/>
            <person name="Loeffler F.E."/>
        </authorList>
    </citation>
    <scope>NUCLEOTIDE SEQUENCE [LARGE SCALE GENOMIC DNA]</scope>
    <source>
        <strain evidence="2 3">ATCC BAA-841</strain>
    </source>
</reference>
<evidence type="ECO:0000313" key="3">
    <source>
        <dbReference type="Proteomes" id="UP000070186"/>
    </source>
</evidence>
<feature type="chain" id="PRO_5007459536" description="Virulence factor" evidence="1">
    <location>
        <begin position="24"/>
        <end position="98"/>
    </location>
</feature>
<organism evidence="2 3">
    <name type="scientific">Dechloromonas denitrificans</name>
    <dbReference type="NCBI Taxonomy" id="281362"/>
    <lineage>
        <taxon>Bacteria</taxon>
        <taxon>Pseudomonadati</taxon>
        <taxon>Pseudomonadota</taxon>
        <taxon>Betaproteobacteria</taxon>
        <taxon>Rhodocyclales</taxon>
        <taxon>Azonexaceae</taxon>
        <taxon>Dechloromonas</taxon>
    </lineage>
</organism>
<comment type="caution">
    <text evidence="2">The sequence shown here is derived from an EMBL/GenBank/DDBJ whole genome shotgun (WGS) entry which is preliminary data.</text>
</comment>
<sequence>MKTIRIALLGLMLSAGLVSGAYADGPRVSISLGYPVYAAPPPVYYTPPPPVYYVPPPRIYRRPPPPLVYAPPYGYAGYSYGYDYGRRGGPYNHRHHHH</sequence>
<evidence type="ECO:0008006" key="4">
    <source>
        <dbReference type="Google" id="ProtNLM"/>
    </source>
</evidence>
<protein>
    <recommendedName>
        <fullName evidence="4">Virulence factor</fullName>
    </recommendedName>
</protein>
<keyword evidence="1" id="KW-0732">Signal</keyword>
<keyword evidence="3" id="KW-1185">Reference proteome</keyword>
<evidence type="ECO:0000256" key="1">
    <source>
        <dbReference type="SAM" id="SignalP"/>
    </source>
</evidence>
<dbReference type="EMBL" id="LODL01000040">
    <property type="protein sequence ID" value="KXB29128.1"/>
    <property type="molecule type" value="Genomic_DNA"/>
</dbReference>
<gene>
    <name evidence="2" type="ORF">AT959_20175</name>
</gene>
<dbReference type="Proteomes" id="UP000070186">
    <property type="component" value="Unassembled WGS sequence"/>
</dbReference>
<accession>A0A133XDW4</accession>
<dbReference type="STRING" id="281362.AT959_20175"/>
<proteinExistence type="predicted"/>
<feature type="signal peptide" evidence="1">
    <location>
        <begin position="1"/>
        <end position="23"/>
    </location>
</feature>
<evidence type="ECO:0000313" key="2">
    <source>
        <dbReference type="EMBL" id="KXB29128.1"/>
    </source>
</evidence>
<dbReference type="AlphaFoldDB" id="A0A133XDW4"/>
<dbReference type="RefSeq" id="WP_066887476.1">
    <property type="nucleotide sequence ID" value="NZ_LODL01000040.1"/>
</dbReference>
<name>A0A133XDW4_9RHOO</name>